<dbReference type="InterPro" id="IPR003879">
    <property type="entry name" value="Butyrophylin_SPRY"/>
</dbReference>
<dbReference type="Gene3D" id="3.30.160.60">
    <property type="entry name" value="Classic Zinc Finger"/>
    <property type="match status" value="1"/>
</dbReference>
<evidence type="ECO:0000259" key="6">
    <source>
        <dbReference type="PROSITE" id="PS50188"/>
    </source>
</evidence>
<dbReference type="Pfam" id="PF13765">
    <property type="entry name" value="PRY"/>
    <property type="match status" value="1"/>
</dbReference>
<dbReference type="CDD" id="cd13733">
    <property type="entry name" value="SPRY_PRY_C-I_1"/>
    <property type="match status" value="1"/>
</dbReference>
<dbReference type="AlphaFoldDB" id="A0AAD5FB11"/>
<organism evidence="7 8">
    <name type="scientific">Silurus asotus</name>
    <name type="common">Amur catfish</name>
    <name type="synonym">Parasilurus asotus</name>
    <dbReference type="NCBI Taxonomy" id="30991"/>
    <lineage>
        <taxon>Eukaryota</taxon>
        <taxon>Metazoa</taxon>
        <taxon>Chordata</taxon>
        <taxon>Craniata</taxon>
        <taxon>Vertebrata</taxon>
        <taxon>Euteleostomi</taxon>
        <taxon>Actinopterygii</taxon>
        <taxon>Neopterygii</taxon>
        <taxon>Teleostei</taxon>
        <taxon>Ostariophysi</taxon>
        <taxon>Siluriformes</taxon>
        <taxon>Siluridae</taxon>
        <taxon>Silurus</taxon>
    </lineage>
</organism>
<evidence type="ECO:0000313" key="8">
    <source>
        <dbReference type="Proteomes" id="UP001205998"/>
    </source>
</evidence>
<dbReference type="InterPro" id="IPR051051">
    <property type="entry name" value="E3_ubiq-ligase_TRIM/RNF"/>
</dbReference>
<keyword evidence="1" id="KW-0479">Metal-binding</keyword>
<dbReference type="EMBL" id="MU580030">
    <property type="protein sequence ID" value="KAI5608954.1"/>
    <property type="molecule type" value="Genomic_DNA"/>
</dbReference>
<dbReference type="CDD" id="cd19769">
    <property type="entry name" value="Bbox2_TRIM16-like"/>
    <property type="match status" value="1"/>
</dbReference>
<dbReference type="SUPFAM" id="SSF52047">
    <property type="entry name" value="RNI-like"/>
    <property type="match status" value="1"/>
</dbReference>
<keyword evidence="8" id="KW-1185">Reference proteome</keyword>
<evidence type="ECO:0000256" key="2">
    <source>
        <dbReference type="ARBA" id="ARBA00022771"/>
    </source>
</evidence>
<dbReference type="GO" id="GO:0008270">
    <property type="term" value="F:zinc ion binding"/>
    <property type="evidence" value="ECO:0007669"/>
    <property type="project" value="UniProtKB-KW"/>
</dbReference>
<gene>
    <name evidence="7" type="ORF">C0J50_6523</name>
</gene>
<dbReference type="Pfam" id="PF00622">
    <property type="entry name" value="SPRY"/>
    <property type="match status" value="1"/>
</dbReference>
<dbReference type="SUPFAM" id="SSF48726">
    <property type="entry name" value="Immunoglobulin"/>
    <property type="match status" value="1"/>
</dbReference>
<dbReference type="SMART" id="SM00336">
    <property type="entry name" value="BBOX"/>
    <property type="match status" value="1"/>
</dbReference>
<name>A0AAD5FB11_SILAS</name>
<feature type="domain" description="B box-type" evidence="5">
    <location>
        <begin position="220"/>
        <end position="260"/>
    </location>
</feature>
<comment type="caution">
    <text evidence="7">The sequence shown here is derived from an EMBL/GenBank/DDBJ whole genome shotgun (WGS) entry which is preliminary data.</text>
</comment>
<dbReference type="InterPro" id="IPR036179">
    <property type="entry name" value="Ig-like_dom_sf"/>
</dbReference>
<dbReference type="SUPFAM" id="SSF49899">
    <property type="entry name" value="Concanavalin A-like lectins/glucanases"/>
    <property type="match status" value="1"/>
</dbReference>
<dbReference type="Gene3D" id="3.80.10.10">
    <property type="entry name" value="Ribonuclease Inhibitor"/>
    <property type="match status" value="1"/>
</dbReference>
<dbReference type="InterPro" id="IPR013783">
    <property type="entry name" value="Ig-like_fold"/>
</dbReference>
<dbReference type="InterPro" id="IPR001870">
    <property type="entry name" value="B30.2/SPRY"/>
</dbReference>
<dbReference type="FunFam" id="2.60.120.920:FF:000004">
    <property type="entry name" value="Butyrophilin subfamily 1 member A1"/>
    <property type="match status" value="1"/>
</dbReference>
<dbReference type="Gene3D" id="4.10.830.40">
    <property type="match status" value="1"/>
</dbReference>
<dbReference type="Gene3D" id="2.60.120.920">
    <property type="match status" value="1"/>
</dbReference>
<evidence type="ECO:0000256" key="3">
    <source>
        <dbReference type="ARBA" id="ARBA00022833"/>
    </source>
</evidence>
<sequence length="653" mass="74654">MQKTVCPCLRLLDLSRVEDLKDSHLRELLAPPNSDTRTGESRGGRFQNVTELRLAGLEVTDSASRLLVRYLPHLTKLDLKSCMNPVVTPETLMVQFGDPAEANCSIPNKPDRKFILGWESKSSQPITDTETSVMWKVDNLMNWEEPEGLLCFFTVKGSQCETYVNLIIYNIPCDVCTGRKERAVSSCLTCIASYCETHVQPHRQTPFYASHRLLDPHEALRGRTCPEHGRLLEVFCRTDQRCICAICVLEEHRTHATVSVQTERAVKQRMLGKTELDIQTSIERRGLRINELKQRLQFLRNYAHAELSEVEQVLCDVTQSVERIRTELVGGIEDKRDSVIGQGERIVSELEVEVGKLQERRAQLEVQATSEDHISFLQSFEEVNTPYQDHMLNTDPDLELHFSLGEVKNALGEIRERLDDIHMGEVHYRQSVSSLPESESMMSVRSNKKKDFSLKDLRRFRSGSSIKKVRGYLEDVLLNPVTAYPFLILSDDRKQVKRGEKLQFFRNSPQRFDVWSCITAKEGYDAGRHYWEVSVGDNKDWKVGVVRDSAQRKGLFDMSPSNGYYVLWWSTNHLRALTTPPLTKVKMNGRLRYLGVFLDCENGHVTFYNAKTGAEIYSFITEGAFSEKMFPLFGTSDKEVPLMLPGGTTHMPE</sequence>
<dbReference type="PROSITE" id="PS50188">
    <property type="entry name" value="B302_SPRY"/>
    <property type="match status" value="1"/>
</dbReference>
<evidence type="ECO:0000256" key="1">
    <source>
        <dbReference type="ARBA" id="ARBA00022723"/>
    </source>
</evidence>
<feature type="domain" description="B30.2/SPRY" evidence="6">
    <location>
        <begin position="456"/>
        <end position="651"/>
    </location>
</feature>
<dbReference type="SMART" id="SM00449">
    <property type="entry name" value="SPRY"/>
    <property type="match status" value="1"/>
</dbReference>
<dbReference type="InterPro" id="IPR043136">
    <property type="entry name" value="B30.2/SPRY_sf"/>
</dbReference>
<dbReference type="PRINTS" id="PR01407">
    <property type="entry name" value="BUTYPHLNCDUF"/>
</dbReference>
<dbReference type="Pfam" id="PF25600">
    <property type="entry name" value="TRIM_CC"/>
    <property type="match status" value="1"/>
</dbReference>
<evidence type="ECO:0000259" key="5">
    <source>
        <dbReference type="PROSITE" id="PS50119"/>
    </source>
</evidence>
<dbReference type="InterPro" id="IPR032675">
    <property type="entry name" value="LRR_dom_sf"/>
</dbReference>
<accession>A0AAD5FB11</accession>
<dbReference type="PROSITE" id="PS50119">
    <property type="entry name" value="ZF_BBOX"/>
    <property type="match status" value="1"/>
</dbReference>
<dbReference type="SUPFAM" id="SSF57845">
    <property type="entry name" value="B-box zinc-binding domain"/>
    <property type="match status" value="1"/>
</dbReference>
<dbReference type="SMART" id="SM00589">
    <property type="entry name" value="PRY"/>
    <property type="match status" value="1"/>
</dbReference>
<dbReference type="Gene3D" id="2.60.40.10">
    <property type="entry name" value="Immunoglobulins"/>
    <property type="match status" value="1"/>
</dbReference>
<keyword evidence="3" id="KW-0862">Zinc</keyword>
<reference evidence="7" key="1">
    <citation type="submission" date="2018-07" db="EMBL/GenBank/DDBJ databases">
        <title>Comparative genomics of catfishes provides insights into carnivory and benthic adaptation.</title>
        <authorList>
            <person name="Zhang Y."/>
            <person name="Wang D."/>
            <person name="Peng Z."/>
            <person name="Zheng S."/>
            <person name="Shao F."/>
            <person name="Tao W."/>
        </authorList>
    </citation>
    <scope>NUCLEOTIDE SEQUENCE</scope>
    <source>
        <strain evidence="7">Chongqing</strain>
    </source>
</reference>
<dbReference type="InterPro" id="IPR000315">
    <property type="entry name" value="Znf_B-box"/>
</dbReference>
<evidence type="ECO:0000256" key="4">
    <source>
        <dbReference type="PROSITE-ProRule" id="PRU00024"/>
    </source>
</evidence>
<dbReference type="Proteomes" id="UP001205998">
    <property type="component" value="Unassembled WGS sequence"/>
</dbReference>
<dbReference type="InterPro" id="IPR058030">
    <property type="entry name" value="TRIM8/14/16/25/29/45/65_CC"/>
</dbReference>
<dbReference type="Pfam" id="PF00643">
    <property type="entry name" value="zf-B_box"/>
    <property type="match status" value="1"/>
</dbReference>
<dbReference type="InterPro" id="IPR003877">
    <property type="entry name" value="SPRY_dom"/>
</dbReference>
<keyword evidence="2 4" id="KW-0863">Zinc-finger</keyword>
<dbReference type="PANTHER" id="PTHR25465:SF32">
    <property type="entry name" value="BLOODTHIRSTY-RELATED GENE FAMILY, MEMBER 16 ISOFORM X1-RELATED"/>
    <property type="match status" value="1"/>
</dbReference>
<protein>
    <submittedName>
        <fullName evidence="7">Tripartite motif-containing protein 7-like</fullName>
    </submittedName>
</protein>
<dbReference type="GO" id="GO:0005737">
    <property type="term" value="C:cytoplasm"/>
    <property type="evidence" value="ECO:0007669"/>
    <property type="project" value="UniProtKB-ARBA"/>
</dbReference>
<proteinExistence type="predicted"/>
<dbReference type="InterPro" id="IPR013320">
    <property type="entry name" value="ConA-like_dom_sf"/>
</dbReference>
<dbReference type="PANTHER" id="PTHR25465">
    <property type="entry name" value="B-BOX DOMAIN CONTAINING"/>
    <property type="match status" value="1"/>
</dbReference>
<evidence type="ECO:0000313" key="7">
    <source>
        <dbReference type="EMBL" id="KAI5608954.1"/>
    </source>
</evidence>
<dbReference type="InterPro" id="IPR006574">
    <property type="entry name" value="PRY"/>
</dbReference>